<dbReference type="AlphaFoldDB" id="A0A0E0BSU5"/>
<keyword evidence="5" id="KW-0611">Plant defense</keyword>
<dbReference type="STRING" id="40148.A0A0E0BSU5"/>
<dbReference type="Gene3D" id="1.10.8.430">
    <property type="entry name" value="Helical domain of apoptotic protease-activating factors"/>
    <property type="match status" value="1"/>
</dbReference>
<comment type="similarity">
    <text evidence="1">Belongs to the disease resistance NB-LRR family.</text>
</comment>
<keyword evidence="3" id="KW-0677">Repeat</keyword>
<dbReference type="Gene3D" id="1.20.5.4130">
    <property type="match status" value="1"/>
</dbReference>
<feature type="domain" description="Disease resistance N-terminal" evidence="6">
    <location>
        <begin position="14"/>
        <end position="101"/>
    </location>
</feature>
<reference evidence="7" key="2">
    <citation type="submission" date="2018-05" db="EMBL/GenBank/DDBJ databases">
        <title>OgluRS3 (Oryza glumaepatula Reference Sequence Version 3).</title>
        <authorList>
            <person name="Zhang J."/>
            <person name="Kudrna D."/>
            <person name="Lee S."/>
            <person name="Talag J."/>
            <person name="Welchert J."/>
            <person name="Wing R.A."/>
        </authorList>
    </citation>
    <scope>NUCLEOTIDE SEQUENCE [LARGE SCALE GENOMIC DNA]</scope>
</reference>
<reference evidence="7" key="1">
    <citation type="submission" date="2015-04" db="UniProtKB">
        <authorList>
            <consortium name="EnsemblPlants"/>
        </authorList>
    </citation>
    <scope>IDENTIFICATION</scope>
</reference>
<dbReference type="InterPro" id="IPR027417">
    <property type="entry name" value="P-loop_NTPase"/>
</dbReference>
<evidence type="ECO:0000259" key="6">
    <source>
        <dbReference type="Pfam" id="PF18052"/>
    </source>
</evidence>
<name>A0A0E0BSU5_9ORYZ</name>
<keyword evidence="8" id="KW-1185">Reference proteome</keyword>
<dbReference type="Gramene" id="OGLUM12G13920.1">
    <property type="protein sequence ID" value="OGLUM12G13920.1"/>
    <property type="gene ID" value="OGLUM12G13920"/>
</dbReference>
<evidence type="ECO:0000256" key="4">
    <source>
        <dbReference type="ARBA" id="ARBA00022741"/>
    </source>
</evidence>
<dbReference type="PANTHER" id="PTHR19338:SF65">
    <property type="entry name" value="OS06G0163900 PROTEIN"/>
    <property type="match status" value="1"/>
</dbReference>
<dbReference type="InterPro" id="IPR038005">
    <property type="entry name" value="RX-like_CC"/>
</dbReference>
<dbReference type="InterPro" id="IPR041118">
    <property type="entry name" value="Rx_N"/>
</dbReference>
<evidence type="ECO:0000313" key="7">
    <source>
        <dbReference type="EnsemblPlants" id="OGLUM12G13920.1"/>
    </source>
</evidence>
<dbReference type="Pfam" id="PF18052">
    <property type="entry name" value="Rx_N"/>
    <property type="match status" value="1"/>
</dbReference>
<evidence type="ECO:0000256" key="5">
    <source>
        <dbReference type="ARBA" id="ARBA00022821"/>
    </source>
</evidence>
<evidence type="ECO:0000313" key="8">
    <source>
        <dbReference type="Proteomes" id="UP000026961"/>
    </source>
</evidence>
<evidence type="ECO:0000256" key="3">
    <source>
        <dbReference type="ARBA" id="ARBA00022737"/>
    </source>
</evidence>
<protein>
    <recommendedName>
        <fullName evidence="6">Disease resistance N-terminal domain-containing protein</fullName>
    </recommendedName>
</protein>
<organism evidence="7">
    <name type="scientific">Oryza glumipatula</name>
    <dbReference type="NCBI Taxonomy" id="40148"/>
    <lineage>
        <taxon>Eukaryota</taxon>
        <taxon>Viridiplantae</taxon>
        <taxon>Streptophyta</taxon>
        <taxon>Embryophyta</taxon>
        <taxon>Tracheophyta</taxon>
        <taxon>Spermatophyta</taxon>
        <taxon>Magnoliopsida</taxon>
        <taxon>Liliopsida</taxon>
        <taxon>Poales</taxon>
        <taxon>Poaceae</taxon>
        <taxon>BOP clade</taxon>
        <taxon>Oryzoideae</taxon>
        <taxon>Oryzeae</taxon>
        <taxon>Oryzinae</taxon>
        <taxon>Oryza</taxon>
    </lineage>
</organism>
<dbReference type="EnsemblPlants" id="OGLUM12G13920.1">
    <property type="protein sequence ID" value="OGLUM12G13920.1"/>
    <property type="gene ID" value="OGLUM12G13920"/>
</dbReference>
<dbReference type="InterPro" id="IPR042197">
    <property type="entry name" value="Apaf_helical"/>
</dbReference>
<dbReference type="SUPFAM" id="SSF52540">
    <property type="entry name" value="P-loop containing nucleoside triphosphate hydrolases"/>
    <property type="match status" value="1"/>
</dbReference>
<evidence type="ECO:0000256" key="1">
    <source>
        <dbReference type="ARBA" id="ARBA00008894"/>
    </source>
</evidence>
<sequence>MATTTAVVGVTTGVMKPLLSKLTKLLGEEYAKLKGVRKQIKFLRDELSTMSATLEMLADSDQQLNPEMRNWRDKLRELAYDLEDCIDDFMSRVDHEHDGKRMGFKKYFRKLKKLKIANEIEELKIRAIEASERHKRYNFDQLAHNSSTFGIDPRLPAFYEEVGRLVGIDGPKERIIELLAMEMKGSLKVVSIVGCGGLAFVSVSQSPDMKKVLNDTAEGVGISSHTPPEPTFVLEQKPNNVGLSAKKKTVPMIDFSEIEEPFVLPDEFCAKEIDEHQIDGARDLENTEKTLEGHHMAKRDIVHVKKSPRFSNTTGKVTFTGNRIMTTTLSVTVASCCSSQDGYIYEMKLLSFDDSKWLFLKRAFDYENSHYPHTEDVLDKILQKCGGLPLAIITISSLLLDQHEFDEWHRVLNAIGSGLARDPNAETMSNILSLSCKIKGVFDYYSVMNNWHRRLLVLIFGIYSRSGFGDDWIFR</sequence>
<accession>A0A0E0BSU5</accession>
<keyword evidence="4" id="KW-0547">Nucleotide-binding</keyword>
<dbReference type="HOGENOM" id="CLU_000837_29_0_1"/>
<evidence type="ECO:0000256" key="2">
    <source>
        <dbReference type="ARBA" id="ARBA00022614"/>
    </source>
</evidence>
<dbReference type="Proteomes" id="UP000026961">
    <property type="component" value="Chromosome 12"/>
</dbReference>
<proteinExistence type="inferred from homology"/>
<dbReference type="PANTHER" id="PTHR19338">
    <property type="entry name" value="TRANSLOCASE OF INNER MITOCHONDRIAL MEMBRANE 13 HOMOLOG"/>
    <property type="match status" value="1"/>
</dbReference>
<keyword evidence="2" id="KW-0433">Leucine-rich repeat</keyword>
<dbReference type="GO" id="GO:0006952">
    <property type="term" value="P:defense response"/>
    <property type="evidence" value="ECO:0007669"/>
    <property type="project" value="UniProtKB-KW"/>
</dbReference>
<dbReference type="GO" id="GO:0043531">
    <property type="term" value="F:ADP binding"/>
    <property type="evidence" value="ECO:0007669"/>
    <property type="project" value="InterPro"/>
</dbReference>
<dbReference type="CDD" id="cd14798">
    <property type="entry name" value="RX-CC_like"/>
    <property type="match status" value="1"/>
</dbReference>
<dbReference type="eggNOG" id="KOG4658">
    <property type="taxonomic scope" value="Eukaryota"/>
</dbReference>